<protein>
    <submittedName>
        <fullName evidence="7">PUM-HD domain-containing protein</fullName>
    </submittedName>
</protein>
<dbReference type="InterPro" id="IPR001313">
    <property type="entry name" value="Pumilio_RNA-bd_rpt"/>
</dbReference>
<dbReference type="InterPro" id="IPR033133">
    <property type="entry name" value="PUM-HD"/>
</dbReference>
<feature type="repeat" description="Pumilio" evidence="4">
    <location>
        <begin position="334"/>
        <end position="369"/>
    </location>
</feature>
<dbReference type="GO" id="GO:0030154">
    <property type="term" value="P:cell differentiation"/>
    <property type="evidence" value="ECO:0007669"/>
    <property type="project" value="UniProtKB-KW"/>
</dbReference>
<dbReference type="SMART" id="SM00025">
    <property type="entry name" value="Pumilio"/>
    <property type="match status" value="8"/>
</dbReference>
<organism evidence="6 7">
    <name type="scientific">Parastrongyloides trichosuri</name>
    <name type="common">Possum-specific nematode worm</name>
    <dbReference type="NCBI Taxonomy" id="131310"/>
    <lineage>
        <taxon>Eukaryota</taxon>
        <taxon>Metazoa</taxon>
        <taxon>Ecdysozoa</taxon>
        <taxon>Nematoda</taxon>
        <taxon>Chromadorea</taxon>
        <taxon>Rhabditida</taxon>
        <taxon>Tylenchina</taxon>
        <taxon>Panagrolaimomorpha</taxon>
        <taxon>Strongyloidoidea</taxon>
        <taxon>Strongyloididae</taxon>
        <taxon>Parastrongyloides</taxon>
    </lineage>
</organism>
<feature type="repeat" description="Pumilio" evidence="4">
    <location>
        <begin position="488"/>
        <end position="523"/>
    </location>
</feature>
<name>A0A0N4ZF31_PARTI</name>
<dbReference type="InterPro" id="IPR016024">
    <property type="entry name" value="ARM-type_fold"/>
</dbReference>
<keyword evidence="3" id="KW-0221">Differentiation</keyword>
<evidence type="ECO:0000256" key="2">
    <source>
        <dbReference type="ARBA" id="ARBA00022737"/>
    </source>
</evidence>
<dbReference type="InterPro" id="IPR011989">
    <property type="entry name" value="ARM-like"/>
</dbReference>
<dbReference type="Pfam" id="PF00806">
    <property type="entry name" value="PUF"/>
    <property type="match status" value="8"/>
</dbReference>
<dbReference type="GO" id="GO:0003730">
    <property type="term" value="F:mRNA 3'-UTR binding"/>
    <property type="evidence" value="ECO:0007669"/>
    <property type="project" value="TreeGrafter"/>
</dbReference>
<evidence type="ECO:0000313" key="6">
    <source>
        <dbReference type="Proteomes" id="UP000038045"/>
    </source>
</evidence>
<reference evidence="7" key="1">
    <citation type="submission" date="2017-02" db="UniProtKB">
        <authorList>
            <consortium name="WormBaseParasite"/>
        </authorList>
    </citation>
    <scope>IDENTIFICATION</scope>
</reference>
<feature type="domain" description="PUM-HD" evidence="5">
    <location>
        <begin position="206"/>
        <end position="549"/>
    </location>
</feature>
<dbReference type="PANTHER" id="PTHR12537:SF60">
    <property type="entry name" value="PUM-HD DOMAIN-CONTAINING PROTEIN"/>
    <property type="match status" value="1"/>
</dbReference>
<keyword evidence="1" id="KW-0217">Developmental protein</keyword>
<dbReference type="Gene3D" id="1.25.10.10">
    <property type="entry name" value="Leucine-rich Repeat Variant"/>
    <property type="match status" value="1"/>
</dbReference>
<evidence type="ECO:0000313" key="7">
    <source>
        <dbReference type="WBParaSite" id="PTRK_0000636300.1"/>
    </source>
</evidence>
<feature type="repeat" description="Pumilio" evidence="4">
    <location>
        <begin position="373"/>
        <end position="410"/>
    </location>
</feature>
<evidence type="ECO:0000256" key="3">
    <source>
        <dbReference type="ARBA" id="ARBA00022782"/>
    </source>
</evidence>
<dbReference type="STRING" id="131310.A0A0N4ZF31"/>
<dbReference type="SUPFAM" id="SSF48371">
    <property type="entry name" value="ARM repeat"/>
    <property type="match status" value="1"/>
</dbReference>
<proteinExistence type="predicted"/>
<dbReference type="GO" id="GO:0005634">
    <property type="term" value="C:nucleus"/>
    <property type="evidence" value="ECO:0007669"/>
    <property type="project" value="TreeGrafter"/>
</dbReference>
<sequence>MMNPQKMDHNNCDGDEMKTFTEAVVDTRTFSSCPIYDNGNNFLLKEGLDDNFKDDEKKCLINGIGDKDNHIERDNPGYMNQPQKDDLGMFGVNNLCGQYFPYPMPWIYNPFFNPYLMNSAAMMGGCMAEFGLNYNMETFLPGMAPRTPSQHQINNTLFGNNFYDQKNFPDVNSSLLDMFSLRSQMPTIDINKNLSTMDISKSQERICTKLLTQLKEGKGNELNLDDIKDHIETFATDQYGSRFIQSKYEVAGKDEKNAVFISLLPYVHKLSQDVFGNYIIQNLFSSGNEFQKSQLLDILSENILELTLNQYGCRVLQKALEAGDADDASLIYNGIKKDFLRCMTDLHGNHVVQKIIYKISSEYHEEIVNTLEEASNFYPIISLALHQYACRVIQMMIEKFNGSNKDYIMDKLQRHWKSLFIHEFGNYVAQKAFIYGTSVDQQYILISIRDDMLRFSRNKYASNVIEVCLENGNPDQVDFLVRKVFEEAFYKLLYPMIEDQYGNYVIQKMIDKANPSLRKKLITLIKPMQNQLMKHSFYKNVLLKCSNAH</sequence>
<evidence type="ECO:0000256" key="1">
    <source>
        <dbReference type="ARBA" id="ARBA00022473"/>
    </source>
</evidence>
<dbReference type="GO" id="GO:0010608">
    <property type="term" value="P:post-transcriptional regulation of gene expression"/>
    <property type="evidence" value="ECO:0007669"/>
    <property type="project" value="TreeGrafter"/>
</dbReference>
<dbReference type="PROSITE" id="PS50303">
    <property type="entry name" value="PUM_HD"/>
    <property type="match status" value="1"/>
</dbReference>
<feature type="repeat" description="Pumilio" evidence="4">
    <location>
        <begin position="226"/>
        <end position="262"/>
    </location>
</feature>
<evidence type="ECO:0000256" key="4">
    <source>
        <dbReference type="PROSITE-ProRule" id="PRU00317"/>
    </source>
</evidence>
<dbReference type="GO" id="GO:0005737">
    <property type="term" value="C:cytoplasm"/>
    <property type="evidence" value="ECO:0007669"/>
    <property type="project" value="TreeGrafter"/>
</dbReference>
<dbReference type="Proteomes" id="UP000038045">
    <property type="component" value="Unplaced"/>
</dbReference>
<keyword evidence="6" id="KW-1185">Reference proteome</keyword>
<dbReference type="PROSITE" id="PS50302">
    <property type="entry name" value="PUM"/>
    <property type="match status" value="6"/>
</dbReference>
<dbReference type="PANTHER" id="PTHR12537">
    <property type="entry name" value="RNA BINDING PROTEIN PUMILIO-RELATED"/>
    <property type="match status" value="1"/>
</dbReference>
<keyword evidence="2" id="KW-0677">Repeat</keyword>
<accession>A0A0N4ZF31</accession>
<evidence type="ECO:0000259" key="5">
    <source>
        <dbReference type="PROSITE" id="PS50303"/>
    </source>
</evidence>
<feature type="repeat" description="Pumilio" evidence="4">
    <location>
        <begin position="447"/>
        <end position="482"/>
    </location>
</feature>
<dbReference type="AlphaFoldDB" id="A0A0N4ZF31"/>
<dbReference type="WBParaSite" id="PTRK_0000636300.1">
    <property type="protein sequence ID" value="PTRK_0000636300.1"/>
    <property type="gene ID" value="PTRK_0000636300"/>
</dbReference>
<dbReference type="CDD" id="cd07920">
    <property type="entry name" value="Pumilio"/>
    <property type="match status" value="1"/>
</dbReference>
<feature type="repeat" description="Pumilio" evidence="4">
    <location>
        <begin position="297"/>
        <end position="333"/>
    </location>
</feature>
<dbReference type="InterPro" id="IPR033712">
    <property type="entry name" value="Pumilio_RNA-bd"/>
</dbReference>